<dbReference type="EMBL" id="AXUN02000215">
    <property type="protein sequence ID" value="ETA79390.1"/>
    <property type="molecule type" value="Genomic_DNA"/>
</dbReference>
<evidence type="ECO:0000313" key="3">
    <source>
        <dbReference type="EMBL" id="ETA79390.1"/>
    </source>
</evidence>
<accession>V7HZH9</accession>
<name>V7HZH9_9CLOT</name>
<protein>
    <submittedName>
        <fullName evidence="3">Uncharacterized protein</fullName>
    </submittedName>
</protein>
<feature type="signal peptide" evidence="2">
    <location>
        <begin position="1"/>
        <end position="28"/>
    </location>
</feature>
<sequence>MKKIAGAVLLALLAFGATMSLNTIEAYAKTVKNENRPVKVMKQEEKTPAKAAPAIANEYIREAGIEKLRDAGNIIAAVSEAMGEDSSFNGVLKADVEAYKAAVMAFVDEYVAAHPEAVKTEDAEEAEEAPEAIEEEEAEVKDAPAVANMALRKTGIKRLTEKGNVIAAISNEMAEDGTFMGISNTLVTAYKDAVMQFISTFGIVLPSAMTIIASL</sequence>
<keyword evidence="2" id="KW-0732">Signal</keyword>
<dbReference type="Proteomes" id="UP000017747">
    <property type="component" value="Unassembled WGS sequence"/>
</dbReference>
<comment type="caution">
    <text evidence="3">The sequence shown here is derived from an EMBL/GenBank/DDBJ whole genome shotgun (WGS) entry which is preliminary data.</text>
</comment>
<feature type="region of interest" description="Disordered" evidence="1">
    <location>
        <begin position="118"/>
        <end position="139"/>
    </location>
</feature>
<evidence type="ECO:0000256" key="1">
    <source>
        <dbReference type="SAM" id="MobiDB-lite"/>
    </source>
</evidence>
<evidence type="ECO:0000256" key="2">
    <source>
        <dbReference type="SAM" id="SignalP"/>
    </source>
</evidence>
<proteinExistence type="predicted"/>
<evidence type="ECO:0000313" key="4">
    <source>
        <dbReference type="Proteomes" id="UP000017747"/>
    </source>
</evidence>
<feature type="compositionally biased region" description="Acidic residues" evidence="1">
    <location>
        <begin position="122"/>
        <end position="139"/>
    </location>
</feature>
<feature type="chain" id="PRO_5004760854" evidence="2">
    <location>
        <begin position="29"/>
        <end position="215"/>
    </location>
</feature>
<dbReference type="AlphaFoldDB" id="V7HZH9"/>
<reference evidence="3 4" key="1">
    <citation type="journal article" date="2014" name="Genome Announc.">
        <title>Genome Sequence of Youngiibacter fragilis, the Type Strain of the Genus Youngiibacter.</title>
        <authorList>
            <person name="Wawrik C.B."/>
            <person name="Callaghan A.V."/>
            <person name="Stamps B.W."/>
            <person name="Wawrik B."/>
        </authorList>
    </citation>
    <scope>NUCLEOTIDE SEQUENCE [LARGE SCALE GENOMIC DNA]</scope>
    <source>
        <strain evidence="3 4">232.1</strain>
    </source>
</reference>
<dbReference type="RefSeq" id="WP_023385381.1">
    <property type="nucleotide sequence ID" value="NZ_AXUN02000215.1"/>
</dbReference>
<organism evidence="3 4">
    <name type="scientific">Youngiibacter fragilis 232.1</name>
    <dbReference type="NCBI Taxonomy" id="994573"/>
    <lineage>
        <taxon>Bacteria</taxon>
        <taxon>Bacillati</taxon>
        <taxon>Bacillota</taxon>
        <taxon>Clostridia</taxon>
        <taxon>Eubacteriales</taxon>
        <taxon>Clostridiaceae</taxon>
        <taxon>Youngiibacter</taxon>
    </lineage>
</organism>
<gene>
    <name evidence="3" type="ORF">T472_0217070</name>
</gene>
<keyword evidence="4" id="KW-1185">Reference proteome</keyword>